<dbReference type="AlphaFoldDB" id="A0AAW1YMW5"/>
<name>A0AAW1YMW5_RUBAR</name>
<feature type="transmembrane region" description="Helical" evidence="1">
    <location>
        <begin position="238"/>
        <end position="257"/>
    </location>
</feature>
<gene>
    <name evidence="2" type="ORF">M0R45_005528</name>
</gene>
<sequence length="263" mass="29637">MDPPPPLVLGQIISNCLSTTFSLPCCLGHRSDSSSPNHPKVTDLEGVNYPTDHHPAVGAGQRSSEIQITTSSVPDADHLVTTTQRFLNNFPFHVVGRLWPRSSPTDGRCTFWHWIADHTRQRSPGLPVHRNDNHYRTHQHMQMQEQPQVCLEKTVISLTFQAVIGLTIADKPPNPVQLHHLHIFGMAMLFAFASSFSAILLKRAYPRTRAPRILEKLGYLFAALGFYLITSIFLPNNFTWICWLASAFSLLAFTLALKAEWDF</sequence>
<accession>A0AAW1YMW5</accession>
<keyword evidence="1" id="KW-0812">Transmembrane</keyword>
<comment type="caution">
    <text evidence="2">The sequence shown here is derived from an EMBL/GenBank/DDBJ whole genome shotgun (WGS) entry which is preliminary data.</text>
</comment>
<protein>
    <submittedName>
        <fullName evidence="2">Uncharacterized protein</fullName>
    </submittedName>
</protein>
<evidence type="ECO:0000313" key="3">
    <source>
        <dbReference type="Proteomes" id="UP001457282"/>
    </source>
</evidence>
<evidence type="ECO:0000313" key="2">
    <source>
        <dbReference type="EMBL" id="KAK9950022.1"/>
    </source>
</evidence>
<reference evidence="2 3" key="1">
    <citation type="journal article" date="2023" name="G3 (Bethesda)">
        <title>A chromosome-length genome assembly and annotation of blackberry (Rubus argutus, cv. 'Hillquist').</title>
        <authorList>
            <person name="Bruna T."/>
            <person name="Aryal R."/>
            <person name="Dudchenko O."/>
            <person name="Sargent D.J."/>
            <person name="Mead D."/>
            <person name="Buti M."/>
            <person name="Cavallini A."/>
            <person name="Hytonen T."/>
            <person name="Andres J."/>
            <person name="Pham M."/>
            <person name="Weisz D."/>
            <person name="Mascagni F."/>
            <person name="Usai G."/>
            <person name="Natali L."/>
            <person name="Bassil N."/>
            <person name="Fernandez G.E."/>
            <person name="Lomsadze A."/>
            <person name="Armour M."/>
            <person name="Olukolu B."/>
            <person name="Poorten T."/>
            <person name="Britton C."/>
            <person name="Davik J."/>
            <person name="Ashrafi H."/>
            <person name="Aiden E.L."/>
            <person name="Borodovsky M."/>
            <person name="Worthington M."/>
        </authorList>
    </citation>
    <scope>NUCLEOTIDE SEQUENCE [LARGE SCALE GENOMIC DNA]</scope>
    <source>
        <strain evidence="2">PI 553951</strain>
    </source>
</reference>
<keyword evidence="1" id="KW-0472">Membrane</keyword>
<dbReference type="EMBL" id="JBEDUW010000001">
    <property type="protein sequence ID" value="KAK9950022.1"/>
    <property type="molecule type" value="Genomic_DNA"/>
</dbReference>
<feature type="transmembrane region" description="Helical" evidence="1">
    <location>
        <begin position="181"/>
        <end position="201"/>
    </location>
</feature>
<dbReference type="PANTHER" id="PTHR34741">
    <property type="entry name" value="IMAP FAMILY MEMBER 1, PUTATIVE-RELATED"/>
    <property type="match status" value="1"/>
</dbReference>
<feature type="transmembrane region" description="Helical" evidence="1">
    <location>
        <begin position="213"/>
        <end position="232"/>
    </location>
</feature>
<dbReference type="PANTHER" id="PTHR34741:SF1">
    <property type="entry name" value="PGG DOMAIN-CONTAINING PROTEIN"/>
    <property type="match status" value="1"/>
</dbReference>
<evidence type="ECO:0000256" key="1">
    <source>
        <dbReference type="SAM" id="Phobius"/>
    </source>
</evidence>
<organism evidence="2 3">
    <name type="scientific">Rubus argutus</name>
    <name type="common">Southern blackberry</name>
    <dbReference type="NCBI Taxonomy" id="59490"/>
    <lineage>
        <taxon>Eukaryota</taxon>
        <taxon>Viridiplantae</taxon>
        <taxon>Streptophyta</taxon>
        <taxon>Embryophyta</taxon>
        <taxon>Tracheophyta</taxon>
        <taxon>Spermatophyta</taxon>
        <taxon>Magnoliopsida</taxon>
        <taxon>eudicotyledons</taxon>
        <taxon>Gunneridae</taxon>
        <taxon>Pentapetalae</taxon>
        <taxon>rosids</taxon>
        <taxon>fabids</taxon>
        <taxon>Rosales</taxon>
        <taxon>Rosaceae</taxon>
        <taxon>Rosoideae</taxon>
        <taxon>Rosoideae incertae sedis</taxon>
        <taxon>Rubus</taxon>
    </lineage>
</organism>
<proteinExistence type="predicted"/>
<dbReference type="Proteomes" id="UP001457282">
    <property type="component" value="Unassembled WGS sequence"/>
</dbReference>
<keyword evidence="1" id="KW-1133">Transmembrane helix</keyword>
<keyword evidence="3" id="KW-1185">Reference proteome</keyword>